<evidence type="ECO:0000313" key="3">
    <source>
        <dbReference type="EMBL" id="MCM4075989.1"/>
    </source>
</evidence>
<comment type="similarity">
    <text evidence="1">Belongs to the polysaccharide synthase family.</text>
</comment>
<dbReference type="Proteomes" id="UP001523216">
    <property type="component" value="Unassembled WGS sequence"/>
</dbReference>
<organism evidence="3 4">
    <name type="scientific">Paractinoplanes hotanensis</name>
    <dbReference type="NCBI Taxonomy" id="2906497"/>
    <lineage>
        <taxon>Bacteria</taxon>
        <taxon>Bacillati</taxon>
        <taxon>Actinomycetota</taxon>
        <taxon>Actinomycetes</taxon>
        <taxon>Micromonosporales</taxon>
        <taxon>Micromonosporaceae</taxon>
        <taxon>Paractinoplanes</taxon>
    </lineage>
</organism>
<name>A0ABT0XQD8_9ACTN</name>
<dbReference type="InterPro" id="IPR036291">
    <property type="entry name" value="NAD(P)-bd_dom_sf"/>
</dbReference>
<dbReference type="RefSeq" id="WP_251796015.1">
    <property type="nucleotide sequence ID" value="NZ_JAMQOL010000001.1"/>
</dbReference>
<geneLocation type="plasmid" evidence="3">
    <name>p1</name>
</geneLocation>
<dbReference type="PANTHER" id="PTHR43318:SF1">
    <property type="entry name" value="POLYSACCHARIDE BIOSYNTHESIS PROTEIN EPSC-RELATED"/>
    <property type="match status" value="1"/>
</dbReference>
<protein>
    <submittedName>
        <fullName evidence="3">Polysaccharide biosynthesis protein</fullName>
    </submittedName>
</protein>
<comment type="caution">
    <text evidence="3">The sequence shown here is derived from an EMBL/GenBank/DDBJ whole genome shotgun (WGS) entry which is preliminary data.</text>
</comment>
<reference evidence="3 4" key="1">
    <citation type="submission" date="2022-06" db="EMBL/GenBank/DDBJ databases">
        <title>Actinoplanes abujensis sp. nov., isolated from Nigerian arid soil.</title>
        <authorList>
            <person name="Ding P."/>
        </authorList>
    </citation>
    <scope>NUCLEOTIDE SEQUENCE [LARGE SCALE GENOMIC DNA]</scope>
    <source>
        <strain evidence="4">TRM88002</strain>
        <plasmid evidence="3">p1</plasmid>
    </source>
</reference>
<dbReference type="Pfam" id="PF13727">
    <property type="entry name" value="CoA_binding_3"/>
    <property type="match status" value="1"/>
</dbReference>
<dbReference type="EMBL" id="JAMQOL010000001">
    <property type="protein sequence ID" value="MCM4075989.1"/>
    <property type="molecule type" value="Genomic_DNA"/>
</dbReference>
<evidence type="ECO:0000313" key="4">
    <source>
        <dbReference type="Proteomes" id="UP001523216"/>
    </source>
</evidence>
<dbReference type="Pfam" id="PF02719">
    <property type="entry name" value="Polysacc_synt_2"/>
    <property type="match status" value="1"/>
</dbReference>
<proteinExistence type="inferred from homology"/>
<sequence>MRRQRDTRSENLLYTLTVRYDRWRREHAGPASRREPRARAILFGAGSAASTLLHSMIFDPRSRYEPVGVLDDDPARQGERLAGIAVIGSRADLATAVERTRATAVIFTIGNAEGSLVREIRALALAAGARFLVVPETSELLDHDLGAPDIRDVRITDLVGRHRIATDATAIAGRVSGKRVLVTGAGGEIGSELCRQIHRFGPAELIMLDHDEKALQAVRLSVDPRAEAHDPSVVLADVRDAGRVREVFRAREPEVVFHAAALQHQPLLERHPGEAVKTNVLGTVAVLEAAEDVALFVNVSTAKAADPVSVLGYTKRIAERLTAGFADERTGTFVSVRFGNVLGRHGSVLATFGAQIADGGPITVTHPEVTRYLMTTEEAVTLVLQAAAVGTSGEALVLQLGEPVRIDDVARDMIELADEPVDIVYTGLRPGEKLGETLFAPGEADRRPHHPLIAHVPVPPLARSHVSDPAALSDIRALAELCTTPSLENRAA</sequence>
<keyword evidence="3" id="KW-0614">Plasmid</keyword>
<dbReference type="InterPro" id="IPR003869">
    <property type="entry name" value="Polysac_CapD-like"/>
</dbReference>
<dbReference type="CDD" id="cd05237">
    <property type="entry name" value="UDP_invert_4-6DH_SDR_e"/>
    <property type="match status" value="1"/>
</dbReference>
<gene>
    <name evidence="3" type="ORF">LXN57_00245</name>
</gene>
<evidence type="ECO:0000256" key="1">
    <source>
        <dbReference type="ARBA" id="ARBA00007430"/>
    </source>
</evidence>
<evidence type="ECO:0000259" key="2">
    <source>
        <dbReference type="Pfam" id="PF02719"/>
    </source>
</evidence>
<dbReference type="Gene3D" id="3.40.50.720">
    <property type="entry name" value="NAD(P)-binding Rossmann-like Domain"/>
    <property type="match status" value="2"/>
</dbReference>
<dbReference type="SUPFAM" id="SSF51735">
    <property type="entry name" value="NAD(P)-binding Rossmann-fold domains"/>
    <property type="match status" value="2"/>
</dbReference>
<keyword evidence="4" id="KW-1185">Reference proteome</keyword>
<dbReference type="PANTHER" id="PTHR43318">
    <property type="entry name" value="UDP-N-ACETYLGLUCOSAMINE 4,6-DEHYDRATASE"/>
    <property type="match status" value="1"/>
</dbReference>
<accession>A0ABT0XQD8</accession>
<dbReference type="InterPro" id="IPR051203">
    <property type="entry name" value="Polysaccharide_Synthase-Rel"/>
</dbReference>
<feature type="domain" description="Polysaccharide biosynthesis protein CapD-like" evidence="2">
    <location>
        <begin position="180"/>
        <end position="454"/>
    </location>
</feature>